<gene>
    <name evidence="2" type="ORF">NDU88_003938</name>
</gene>
<proteinExistence type="predicted"/>
<evidence type="ECO:0000256" key="1">
    <source>
        <dbReference type="SAM" id="MobiDB-lite"/>
    </source>
</evidence>
<protein>
    <submittedName>
        <fullName evidence="2">Uncharacterized protein</fullName>
    </submittedName>
</protein>
<feature type="compositionally biased region" description="Basic and acidic residues" evidence="1">
    <location>
        <begin position="17"/>
        <end position="47"/>
    </location>
</feature>
<feature type="compositionally biased region" description="Basic and acidic residues" evidence="1">
    <location>
        <begin position="80"/>
        <end position="97"/>
    </location>
</feature>
<reference evidence="2" key="1">
    <citation type="journal article" date="2022" name="bioRxiv">
        <title>Sequencing and chromosome-scale assembly of the giantPleurodeles waltlgenome.</title>
        <authorList>
            <person name="Brown T."/>
            <person name="Elewa A."/>
            <person name="Iarovenko S."/>
            <person name="Subramanian E."/>
            <person name="Araus A.J."/>
            <person name="Petzold A."/>
            <person name="Susuki M."/>
            <person name="Suzuki K.-i.T."/>
            <person name="Hayashi T."/>
            <person name="Toyoda A."/>
            <person name="Oliveira C."/>
            <person name="Osipova E."/>
            <person name="Leigh N.D."/>
            <person name="Simon A."/>
            <person name="Yun M.H."/>
        </authorList>
    </citation>
    <scope>NUCLEOTIDE SEQUENCE</scope>
    <source>
        <strain evidence="2">20211129_DDA</strain>
        <tissue evidence="2">Liver</tissue>
    </source>
</reference>
<keyword evidence="3" id="KW-1185">Reference proteome</keyword>
<name>A0AAV7RI06_PLEWA</name>
<dbReference type="AlphaFoldDB" id="A0AAV7RI06"/>
<feature type="region of interest" description="Disordered" evidence="1">
    <location>
        <begin position="17"/>
        <end position="97"/>
    </location>
</feature>
<dbReference type="Proteomes" id="UP001066276">
    <property type="component" value="Chromosome 5"/>
</dbReference>
<evidence type="ECO:0000313" key="2">
    <source>
        <dbReference type="EMBL" id="KAJ1151151.1"/>
    </source>
</evidence>
<comment type="caution">
    <text evidence="2">The sequence shown here is derived from an EMBL/GenBank/DDBJ whole genome shotgun (WGS) entry which is preliminary data.</text>
</comment>
<accession>A0AAV7RI06</accession>
<organism evidence="2 3">
    <name type="scientific">Pleurodeles waltl</name>
    <name type="common">Iberian ribbed newt</name>
    <dbReference type="NCBI Taxonomy" id="8319"/>
    <lineage>
        <taxon>Eukaryota</taxon>
        <taxon>Metazoa</taxon>
        <taxon>Chordata</taxon>
        <taxon>Craniata</taxon>
        <taxon>Vertebrata</taxon>
        <taxon>Euteleostomi</taxon>
        <taxon>Amphibia</taxon>
        <taxon>Batrachia</taxon>
        <taxon>Caudata</taxon>
        <taxon>Salamandroidea</taxon>
        <taxon>Salamandridae</taxon>
        <taxon>Pleurodelinae</taxon>
        <taxon>Pleurodeles</taxon>
    </lineage>
</organism>
<sequence>MKDHGVWRWNDRCWEQRRRREEEEKPENYGDWEKNGTEEGDGRKEKVSGTTEQIRMTRRKTEEASERRRRNPSVATGEGAPRETERRRHTEKPATSP</sequence>
<evidence type="ECO:0000313" key="3">
    <source>
        <dbReference type="Proteomes" id="UP001066276"/>
    </source>
</evidence>
<dbReference type="EMBL" id="JANPWB010000009">
    <property type="protein sequence ID" value="KAJ1151151.1"/>
    <property type="molecule type" value="Genomic_DNA"/>
</dbReference>